<dbReference type="EMBL" id="MLAK01000659">
    <property type="protein sequence ID" value="OHT08755.1"/>
    <property type="molecule type" value="Genomic_DNA"/>
</dbReference>
<dbReference type="VEuPathDB" id="TrichDB:TRFO_22673"/>
<evidence type="ECO:0000313" key="2">
    <source>
        <dbReference type="Proteomes" id="UP000179807"/>
    </source>
</evidence>
<name>A0A1J4KC08_9EUKA</name>
<protein>
    <submittedName>
        <fullName evidence="1">Uncharacterized protein</fullName>
    </submittedName>
</protein>
<dbReference type="AlphaFoldDB" id="A0A1J4KC08"/>
<comment type="caution">
    <text evidence="1">The sequence shown here is derived from an EMBL/GenBank/DDBJ whole genome shotgun (WGS) entry which is preliminary data.</text>
</comment>
<keyword evidence="2" id="KW-1185">Reference proteome</keyword>
<evidence type="ECO:0000313" key="1">
    <source>
        <dbReference type="EMBL" id="OHT08755.1"/>
    </source>
</evidence>
<reference evidence="1" key="1">
    <citation type="submission" date="2016-10" db="EMBL/GenBank/DDBJ databases">
        <authorList>
            <person name="Benchimol M."/>
            <person name="Almeida L.G."/>
            <person name="Vasconcelos A.T."/>
            <person name="Perreira-Neves A."/>
            <person name="Rosa I.A."/>
            <person name="Tasca T."/>
            <person name="Bogo M.R."/>
            <person name="de Souza W."/>
        </authorList>
    </citation>
    <scope>NUCLEOTIDE SEQUENCE [LARGE SCALE GENOMIC DNA]</scope>
    <source>
        <strain evidence="1">K</strain>
    </source>
</reference>
<gene>
    <name evidence="1" type="ORF">TRFO_22673</name>
</gene>
<dbReference type="GeneID" id="94837390"/>
<sequence>MKKENKIIELQPILVLLKSLLNVNDPTIQGKLFESYGHLELQKPCVFTYYNVTNSRTTRSFEYSKKGYLYINFCSHIKLINKPEYDFEHFVTQLQTTELYTNYVFKPPNPSQPLYDALLYDNHDKYLYIIQMTVSPKHNFEEREFLKIFRQLTK</sequence>
<dbReference type="Proteomes" id="UP000179807">
    <property type="component" value="Unassembled WGS sequence"/>
</dbReference>
<organism evidence="1 2">
    <name type="scientific">Tritrichomonas foetus</name>
    <dbReference type="NCBI Taxonomy" id="1144522"/>
    <lineage>
        <taxon>Eukaryota</taxon>
        <taxon>Metamonada</taxon>
        <taxon>Parabasalia</taxon>
        <taxon>Tritrichomonadida</taxon>
        <taxon>Tritrichomonadidae</taxon>
        <taxon>Tritrichomonas</taxon>
    </lineage>
</organism>
<dbReference type="RefSeq" id="XP_068361891.1">
    <property type="nucleotide sequence ID" value="XM_068502686.1"/>
</dbReference>
<proteinExistence type="predicted"/>
<accession>A0A1J4KC08</accession>